<evidence type="ECO:0000256" key="2">
    <source>
        <dbReference type="ARBA" id="ARBA00005417"/>
    </source>
</evidence>
<dbReference type="Proteomes" id="UP000533306">
    <property type="component" value="Unassembled WGS sequence"/>
</dbReference>
<gene>
    <name evidence="8" type="ORF">HNR59_003449</name>
</gene>
<dbReference type="Gene3D" id="2.40.50.140">
    <property type="entry name" value="Nucleic acid-binding proteins"/>
    <property type="match status" value="1"/>
</dbReference>
<feature type="compositionally biased region" description="Low complexity" evidence="6">
    <location>
        <begin position="350"/>
        <end position="365"/>
    </location>
</feature>
<feature type="region of interest" description="Disordered" evidence="6">
    <location>
        <begin position="348"/>
        <end position="400"/>
    </location>
</feature>
<dbReference type="SMART" id="SM00382">
    <property type="entry name" value="AAA"/>
    <property type="match status" value="1"/>
</dbReference>
<keyword evidence="8" id="KW-0762">Sugar transport</keyword>
<dbReference type="InterPro" id="IPR027417">
    <property type="entry name" value="P-loop_NTPase"/>
</dbReference>
<dbReference type="InterPro" id="IPR015855">
    <property type="entry name" value="ABC_transpr_MalK-like"/>
</dbReference>
<dbReference type="GO" id="GO:0005524">
    <property type="term" value="F:ATP binding"/>
    <property type="evidence" value="ECO:0007669"/>
    <property type="project" value="UniProtKB-KW"/>
</dbReference>
<dbReference type="PROSITE" id="PS50893">
    <property type="entry name" value="ABC_TRANSPORTER_2"/>
    <property type="match status" value="1"/>
</dbReference>
<comment type="subcellular location">
    <subcellularLocation>
        <location evidence="1">Cell inner membrane</location>
        <topology evidence="1">Peripheral membrane protein</topology>
    </subcellularLocation>
</comment>
<dbReference type="SUPFAM" id="SSF50331">
    <property type="entry name" value="MOP-like"/>
    <property type="match status" value="1"/>
</dbReference>
<dbReference type="PROSITE" id="PS00211">
    <property type="entry name" value="ABC_TRANSPORTER_1"/>
    <property type="match status" value="1"/>
</dbReference>
<dbReference type="GO" id="GO:0140359">
    <property type="term" value="F:ABC-type transporter activity"/>
    <property type="evidence" value="ECO:0007669"/>
    <property type="project" value="InterPro"/>
</dbReference>
<feature type="region of interest" description="Disordered" evidence="6">
    <location>
        <begin position="418"/>
        <end position="441"/>
    </location>
</feature>
<evidence type="ECO:0000256" key="5">
    <source>
        <dbReference type="ARBA" id="ARBA00022840"/>
    </source>
</evidence>
<dbReference type="AlphaFoldDB" id="A0A7W9VX66"/>
<evidence type="ECO:0000256" key="1">
    <source>
        <dbReference type="ARBA" id="ARBA00004417"/>
    </source>
</evidence>
<organism evidence="8 9">
    <name type="scientific">Aquamicrobium lusatiense</name>
    <dbReference type="NCBI Taxonomy" id="89772"/>
    <lineage>
        <taxon>Bacteria</taxon>
        <taxon>Pseudomonadati</taxon>
        <taxon>Pseudomonadota</taxon>
        <taxon>Alphaproteobacteria</taxon>
        <taxon>Hyphomicrobiales</taxon>
        <taxon>Phyllobacteriaceae</taxon>
        <taxon>Aquamicrobium</taxon>
    </lineage>
</organism>
<comment type="caution">
    <text evidence="8">The sequence shown here is derived from an EMBL/GenBank/DDBJ whole genome shotgun (WGS) entry which is preliminary data.</text>
</comment>
<dbReference type="FunFam" id="3.40.50.300:FF:000042">
    <property type="entry name" value="Maltose/maltodextrin ABC transporter, ATP-binding protein"/>
    <property type="match status" value="1"/>
</dbReference>
<dbReference type="Pfam" id="PF00005">
    <property type="entry name" value="ABC_tran"/>
    <property type="match status" value="1"/>
</dbReference>
<dbReference type="InterPro" id="IPR047641">
    <property type="entry name" value="ABC_transpr_MalK/UgpC-like"/>
</dbReference>
<dbReference type="CDD" id="cd03301">
    <property type="entry name" value="ABC_MalK_N"/>
    <property type="match status" value="1"/>
</dbReference>
<dbReference type="GO" id="GO:0008643">
    <property type="term" value="P:carbohydrate transport"/>
    <property type="evidence" value="ECO:0007669"/>
    <property type="project" value="InterPro"/>
</dbReference>
<dbReference type="Gene3D" id="2.40.50.100">
    <property type="match status" value="1"/>
</dbReference>
<dbReference type="InterPro" id="IPR003439">
    <property type="entry name" value="ABC_transporter-like_ATP-bd"/>
</dbReference>
<accession>A0A7W9VX66</accession>
<dbReference type="InterPro" id="IPR003593">
    <property type="entry name" value="AAA+_ATPase"/>
</dbReference>
<dbReference type="Gene3D" id="3.40.50.300">
    <property type="entry name" value="P-loop containing nucleotide triphosphate hydrolases"/>
    <property type="match status" value="1"/>
</dbReference>
<dbReference type="InterPro" id="IPR012340">
    <property type="entry name" value="NA-bd_OB-fold"/>
</dbReference>
<dbReference type="PANTHER" id="PTHR43875">
    <property type="entry name" value="MALTODEXTRIN IMPORT ATP-BINDING PROTEIN MSMX"/>
    <property type="match status" value="1"/>
</dbReference>
<dbReference type="Pfam" id="PF08402">
    <property type="entry name" value="TOBE_2"/>
    <property type="match status" value="1"/>
</dbReference>
<dbReference type="GO" id="GO:0016887">
    <property type="term" value="F:ATP hydrolysis activity"/>
    <property type="evidence" value="ECO:0007669"/>
    <property type="project" value="InterPro"/>
</dbReference>
<keyword evidence="4" id="KW-0547">Nucleotide-binding</keyword>
<dbReference type="SUPFAM" id="SSF52540">
    <property type="entry name" value="P-loop containing nucleoside triphosphate hydrolases"/>
    <property type="match status" value="1"/>
</dbReference>
<dbReference type="GO" id="GO:0055052">
    <property type="term" value="C:ATP-binding cassette (ABC) transporter complex, substrate-binding subunit-containing"/>
    <property type="evidence" value="ECO:0007669"/>
    <property type="project" value="TreeGrafter"/>
</dbReference>
<keyword evidence="9" id="KW-1185">Reference proteome</keyword>
<evidence type="ECO:0000256" key="4">
    <source>
        <dbReference type="ARBA" id="ARBA00022741"/>
    </source>
</evidence>
<evidence type="ECO:0000256" key="3">
    <source>
        <dbReference type="ARBA" id="ARBA00022448"/>
    </source>
</evidence>
<dbReference type="InterPro" id="IPR008995">
    <property type="entry name" value="Mo/tungstate-bd_C_term_dom"/>
</dbReference>
<name>A0A7W9VX66_9HYPH</name>
<dbReference type="InterPro" id="IPR017871">
    <property type="entry name" value="ABC_transporter-like_CS"/>
</dbReference>
<proteinExistence type="inferred from homology"/>
<dbReference type="NCBIfam" id="NF008653">
    <property type="entry name" value="PRK11650.1"/>
    <property type="match status" value="1"/>
</dbReference>
<dbReference type="EMBL" id="JACHEU010000003">
    <property type="protein sequence ID" value="MBB6014055.1"/>
    <property type="molecule type" value="Genomic_DNA"/>
</dbReference>
<evidence type="ECO:0000256" key="6">
    <source>
        <dbReference type="SAM" id="MobiDB-lite"/>
    </source>
</evidence>
<comment type="similarity">
    <text evidence="2">Belongs to the ABC transporter superfamily.</text>
</comment>
<evidence type="ECO:0000313" key="9">
    <source>
        <dbReference type="Proteomes" id="UP000533306"/>
    </source>
</evidence>
<protein>
    <submittedName>
        <fullName evidence="8">Multiple sugar transport system ATP-binding protein</fullName>
    </submittedName>
</protein>
<evidence type="ECO:0000259" key="7">
    <source>
        <dbReference type="PROSITE" id="PS50893"/>
    </source>
</evidence>
<feature type="domain" description="ABC transporter" evidence="7">
    <location>
        <begin position="4"/>
        <end position="234"/>
    </location>
</feature>
<keyword evidence="5 8" id="KW-0067">ATP-binding</keyword>
<dbReference type="PANTHER" id="PTHR43875:SF10">
    <property type="entry name" value="BLL2173 PROTEIN"/>
    <property type="match status" value="1"/>
</dbReference>
<evidence type="ECO:0000313" key="8">
    <source>
        <dbReference type="EMBL" id="MBB6014055.1"/>
    </source>
</evidence>
<reference evidence="8 9" key="1">
    <citation type="submission" date="2020-08" db="EMBL/GenBank/DDBJ databases">
        <title>Genomic Encyclopedia of Type Strains, Phase IV (KMG-IV): sequencing the most valuable type-strain genomes for metagenomic binning, comparative biology and taxonomic classification.</title>
        <authorList>
            <person name="Goeker M."/>
        </authorList>
    </citation>
    <scope>NUCLEOTIDE SEQUENCE [LARGE SCALE GENOMIC DNA]</scope>
    <source>
        <strain evidence="8 9">DSM 11099</strain>
    </source>
</reference>
<dbReference type="InterPro" id="IPR013611">
    <property type="entry name" value="Transp-assoc_OB_typ2"/>
</dbReference>
<keyword evidence="3" id="KW-0813">Transport</keyword>
<sequence length="441" mass="47574">MAEVNLRDVRKAYGTVQVLRGIDVDVADGEFVALVGPSGCGKSTLLRMIAGLEDIAQGEIRIDDRLVNNVPPKQRDVAMVFQNYALYPHMTVARNMGFSLKLAGRPQKEIDERVAAAAAILDLSALLDRYPRQLSGGQRQRVAMGRAIVRDPQVFLFDEPLSNLDAKLRVQMRAEIKALHQRLRTTTVYVTHDQVEAMTMADKIVVMRDGHVEQIGAPLDLYDHPQNMFVAGFIGSPAMNFIKGWIEDGQFHGPGNIIAPAKDAGVDSMLDGVVLGIRPEHLLLDPAGVEATVTVVEQTGSETYLLLDIDGQRINYLGRERVAIGPGDKVRIMPDPARLHFFDEKTGQRLGAPASSGLPSASLPSPGLPSPEKPGTGRGSSPHGRKAGQEPGARARAGLGSAAARVLSLVGIRADGYRPELHYMRGSGPASTRTRGGGEPR</sequence>